<evidence type="ECO:0000256" key="5">
    <source>
        <dbReference type="ARBA" id="ARBA00022454"/>
    </source>
</evidence>
<dbReference type="GO" id="GO:0032259">
    <property type="term" value="P:methylation"/>
    <property type="evidence" value="ECO:0007669"/>
    <property type="project" value="UniProtKB-KW"/>
</dbReference>
<keyword evidence="13 24" id="KW-0418">Kinase</keyword>
<protein>
    <recommendedName>
        <fullName evidence="4">non-specific serine/threonine protein kinase</fullName>
        <ecNumber evidence="4">2.7.11.1</ecNumber>
    </recommendedName>
</protein>
<name>A0A093V525_TALMA</name>
<feature type="compositionally biased region" description="Basic and acidic residues" evidence="18">
    <location>
        <begin position="831"/>
        <end position="850"/>
    </location>
</feature>
<dbReference type="SUPFAM" id="SSF56112">
    <property type="entry name" value="Protein kinase-like (PK-like)"/>
    <property type="match status" value="1"/>
</dbReference>
<feature type="compositionally biased region" description="Polar residues" evidence="18">
    <location>
        <begin position="777"/>
        <end position="787"/>
    </location>
</feature>
<dbReference type="InterPro" id="IPR028375">
    <property type="entry name" value="KA1/Ssp2_C"/>
</dbReference>
<keyword evidence="10" id="KW-0808">Transferase</keyword>
<dbReference type="EMBL" id="JPOX01000014">
    <property type="protein sequence ID" value="KFX47672.1"/>
    <property type="molecule type" value="Genomic_DNA"/>
</dbReference>
<dbReference type="Pfam" id="PF05033">
    <property type="entry name" value="Pre-SET"/>
    <property type="match status" value="1"/>
</dbReference>
<feature type="compositionally biased region" description="Basic and acidic residues" evidence="18">
    <location>
        <begin position="673"/>
        <end position="682"/>
    </location>
</feature>
<evidence type="ECO:0000313" key="24">
    <source>
        <dbReference type="EMBL" id="KFX47672.1"/>
    </source>
</evidence>
<dbReference type="GO" id="GO:0008270">
    <property type="term" value="F:zinc ion binding"/>
    <property type="evidence" value="ECO:0007669"/>
    <property type="project" value="InterPro"/>
</dbReference>
<reference evidence="24" key="1">
    <citation type="journal article" date="2014" name="PLoS Genet.">
        <title>Signature Gene Expression Reveals Novel Clues to the Molecular Mechanisms of Dimorphic Transition in Penicillium marneffei.</title>
        <authorList>
            <person name="Yang E."/>
            <person name="Wang G."/>
            <person name="Cai J."/>
            <person name="Woo P.C."/>
            <person name="Lau S.K."/>
            <person name="Yuen K.-Y."/>
            <person name="Chow W.-N."/>
            <person name="Lin X."/>
        </authorList>
    </citation>
    <scope>NUCLEOTIDE SEQUENCE [LARGE SCALE GENOMIC DNA]</scope>
    <source>
        <strain evidence="24">PM1</strain>
    </source>
</reference>
<dbReference type="FunFam" id="1.10.510.10:FF:000333">
    <property type="entry name" value="Non-specific serine/threonine protein kinase"/>
    <property type="match status" value="1"/>
</dbReference>
<dbReference type="InterPro" id="IPR003616">
    <property type="entry name" value="Post-SET_dom"/>
</dbReference>
<dbReference type="Pfam" id="PF00069">
    <property type="entry name" value="Pkinase"/>
    <property type="match status" value="1"/>
</dbReference>
<dbReference type="Gene3D" id="2.170.270.10">
    <property type="entry name" value="SET domain"/>
    <property type="match status" value="1"/>
</dbReference>
<evidence type="ECO:0000259" key="19">
    <source>
        <dbReference type="PROSITE" id="PS50011"/>
    </source>
</evidence>
<comment type="similarity">
    <text evidence="3">Belongs to the protein kinase superfamily. CAMK Ser/Thr protein kinase family. NIM1 subfamily.</text>
</comment>
<keyword evidence="14 17" id="KW-0067">ATP-binding</keyword>
<evidence type="ECO:0000256" key="16">
    <source>
        <dbReference type="ARBA" id="ARBA00048679"/>
    </source>
</evidence>
<dbReference type="InterPro" id="IPR001214">
    <property type="entry name" value="SET_dom"/>
</dbReference>
<dbReference type="PROSITE" id="PS50280">
    <property type="entry name" value="SET"/>
    <property type="match status" value="1"/>
</dbReference>
<feature type="domain" description="Protein kinase" evidence="19">
    <location>
        <begin position="174"/>
        <end position="437"/>
    </location>
</feature>
<feature type="compositionally biased region" description="Basic residues" evidence="18">
    <location>
        <begin position="18"/>
        <end position="28"/>
    </location>
</feature>
<dbReference type="SMART" id="SM00317">
    <property type="entry name" value="SET"/>
    <property type="match status" value="1"/>
</dbReference>
<dbReference type="InterPro" id="IPR011009">
    <property type="entry name" value="Kinase-like_dom_sf"/>
</dbReference>
<feature type="domain" description="Pre-SET" evidence="22">
    <location>
        <begin position="1513"/>
        <end position="1585"/>
    </location>
</feature>
<dbReference type="HOGENOM" id="CLU_238775_0_0_1"/>
<feature type="compositionally biased region" description="Low complexity" evidence="18">
    <location>
        <begin position="1311"/>
        <end position="1327"/>
    </location>
</feature>
<dbReference type="PROSITE" id="PS50868">
    <property type="entry name" value="POST_SET"/>
    <property type="match status" value="1"/>
</dbReference>
<feature type="domain" description="KA1" evidence="20">
    <location>
        <begin position="1010"/>
        <end position="1059"/>
    </location>
</feature>
<dbReference type="PROSITE" id="PS50032">
    <property type="entry name" value="KA1"/>
    <property type="match status" value="1"/>
</dbReference>
<dbReference type="GO" id="GO:0035556">
    <property type="term" value="P:intracellular signal transduction"/>
    <property type="evidence" value="ECO:0007669"/>
    <property type="project" value="TreeGrafter"/>
</dbReference>
<evidence type="ECO:0000259" key="22">
    <source>
        <dbReference type="PROSITE" id="PS50867"/>
    </source>
</evidence>
<feature type="compositionally biased region" description="Low complexity" evidence="18">
    <location>
        <begin position="138"/>
        <end position="153"/>
    </location>
</feature>
<dbReference type="SMART" id="SM00468">
    <property type="entry name" value="PreSET"/>
    <property type="match status" value="1"/>
</dbReference>
<dbReference type="Pfam" id="PF00856">
    <property type="entry name" value="SET"/>
    <property type="match status" value="1"/>
</dbReference>
<feature type="compositionally biased region" description="Basic and acidic residues" evidence="18">
    <location>
        <begin position="1188"/>
        <end position="1224"/>
    </location>
</feature>
<dbReference type="SMART" id="SM00220">
    <property type="entry name" value="S_TKc"/>
    <property type="match status" value="1"/>
</dbReference>
<keyword evidence="5" id="KW-0158">Chromosome</keyword>
<dbReference type="GO" id="GO:0005737">
    <property type="term" value="C:cytoplasm"/>
    <property type="evidence" value="ECO:0007669"/>
    <property type="project" value="UniProtKB-SubCell"/>
</dbReference>
<feature type="compositionally biased region" description="Basic and acidic residues" evidence="18">
    <location>
        <begin position="90"/>
        <end position="101"/>
    </location>
</feature>
<evidence type="ECO:0000256" key="7">
    <source>
        <dbReference type="ARBA" id="ARBA00022527"/>
    </source>
</evidence>
<dbReference type="Pfam" id="PF02149">
    <property type="entry name" value="KA1"/>
    <property type="match status" value="1"/>
</dbReference>
<dbReference type="PROSITE" id="PS00108">
    <property type="entry name" value="PROTEIN_KINASE_ST"/>
    <property type="match status" value="1"/>
</dbReference>
<keyword evidence="8" id="KW-0597">Phosphoprotein</keyword>
<dbReference type="PANTHER" id="PTHR24346">
    <property type="entry name" value="MAP/MICROTUBULE AFFINITY-REGULATING KINASE"/>
    <property type="match status" value="1"/>
</dbReference>
<evidence type="ECO:0000256" key="15">
    <source>
        <dbReference type="ARBA" id="ARBA00047899"/>
    </source>
</evidence>
<dbReference type="InterPro" id="IPR017441">
    <property type="entry name" value="Protein_kinase_ATP_BS"/>
</dbReference>
<evidence type="ECO:0000256" key="1">
    <source>
        <dbReference type="ARBA" id="ARBA00004286"/>
    </source>
</evidence>
<dbReference type="PANTHER" id="PTHR24346:SF82">
    <property type="entry name" value="KP78A-RELATED"/>
    <property type="match status" value="1"/>
</dbReference>
<feature type="compositionally biased region" description="Polar residues" evidence="18">
    <location>
        <begin position="860"/>
        <end position="872"/>
    </location>
</feature>
<feature type="compositionally biased region" description="Basic residues" evidence="18">
    <location>
        <begin position="1334"/>
        <end position="1344"/>
    </location>
</feature>
<comment type="catalytic activity">
    <reaction evidence="15">
        <text>L-threonyl-[protein] + ATP = O-phospho-L-threonyl-[protein] + ADP + H(+)</text>
        <dbReference type="Rhea" id="RHEA:46608"/>
        <dbReference type="Rhea" id="RHEA-COMP:11060"/>
        <dbReference type="Rhea" id="RHEA-COMP:11605"/>
        <dbReference type="ChEBI" id="CHEBI:15378"/>
        <dbReference type="ChEBI" id="CHEBI:30013"/>
        <dbReference type="ChEBI" id="CHEBI:30616"/>
        <dbReference type="ChEBI" id="CHEBI:61977"/>
        <dbReference type="ChEBI" id="CHEBI:456216"/>
        <dbReference type="EC" id="2.7.11.1"/>
    </reaction>
</comment>
<accession>A0A093V525</accession>
<dbReference type="GO" id="GO:0042054">
    <property type="term" value="F:histone methyltransferase activity"/>
    <property type="evidence" value="ECO:0007669"/>
    <property type="project" value="InterPro"/>
</dbReference>
<evidence type="ECO:0000256" key="18">
    <source>
        <dbReference type="SAM" id="MobiDB-lite"/>
    </source>
</evidence>
<evidence type="ECO:0000256" key="2">
    <source>
        <dbReference type="ARBA" id="ARBA00004496"/>
    </source>
</evidence>
<dbReference type="GO" id="GO:0000226">
    <property type="term" value="P:microtubule cytoskeleton organization"/>
    <property type="evidence" value="ECO:0007669"/>
    <property type="project" value="TreeGrafter"/>
</dbReference>
<feature type="region of interest" description="Disordered" evidence="18">
    <location>
        <begin position="1"/>
        <end position="167"/>
    </location>
</feature>
<evidence type="ECO:0000259" key="23">
    <source>
        <dbReference type="PROSITE" id="PS50868"/>
    </source>
</evidence>
<dbReference type="PROSITE" id="PS50867">
    <property type="entry name" value="PRE_SET"/>
    <property type="match status" value="1"/>
</dbReference>
<feature type="compositionally biased region" description="Basic and acidic residues" evidence="18">
    <location>
        <begin position="209"/>
        <end position="226"/>
    </location>
</feature>
<feature type="region of interest" description="Disordered" evidence="18">
    <location>
        <begin position="1360"/>
        <end position="1403"/>
    </location>
</feature>
<organism evidence="24">
    <name type="scientific">Talaromyces marneffei PM1</name>
    <dbReference type="NCBI Taxonomy" id="1077442"/>
    <lineage>
        <taxon>Eukaryota</taxon>
        <taxon>Fungi</taxon>
        <taxon>Dikarya</taxon>
        <taxon>Ascomycota</taxon>
        <taxon>Pezizomycotina</taxon>
        <taxon>Eurotiomycetes</taxon>
        <taxon>Eurotiomycetidae</taxon>
        <taxon>Eurotiales</taxon>
        <taxon>Trichocomaceae</taxon>
        <taxon>Talaromyces</taxon>
        <taxon>Talaromyces sect. Talaromyces</taxon>
    </lineage>
</organism>
<dbReference type="InterPro" id="IPR000719">
    <property type="entry name" value="Prot_kinase_dom"/>
</dbReference>
<feature type="region of interest" description="Disordered" evidence="18">
    <location>
        <begin position="205"/>
        <end position="226"/>
    </location>
</feature>
<feature type="compositionally biased region" description="Low complexity" evidence="18">
    <location>
        <begin position="1281"/>
        <end position="1299"/>
    </location>
</feature>
<comment type="catalytic activity">
    <reaction evidence="16">
        <text>L-seryl-[protein] + ATP = O-phospho-L-seryl-[protein] + ADP + H(+)</text>
        <dbReference type="Rhea" id="RHEA:17989"/>
        <dbReference type="Rhea" id="RHEA-COMP:9863"/>
        <dbReference type="Rhea" id="RHEA-COMP:11604"/>
        <dbReference type="ChEBI" id="CHEBI:15378"/>
        <dbReference type="ChEBI" id="CHEBI:29999"/>
        <dbReference type="ChEBI" id="CHEBI:30616"/>
        <dbReference type="ChEBI" id="CHEBI:83421"/>
        <dbReference type="ChEBI" id="CHEBI:456216"/>
        <dbReference type="EC" id="2.7.11.1"/>
    </reaction>
</comment>
<dbReference type="PROSITE" id="PS00107">
    <property type="entry name" value="PROTEIN_KINASE_ATP"/>
    <property type="match status" value="1"/>
</dbReference>
<evidence type="ECO:0000256" key="13">
    <source>
        <dbReference type="ARBA" id="ARBA00022777"/>
    </source>
</evidence>
<dbReference type="InterPro" id="IPR046341">
    <property type="entry name" value="SET_dom_sf"/>
</dbReference>
<evidence type="ECO:0000256" key="11">
    <source>
        <dbReference type="ARBA" id="ARBA00022691"/>
    </source>
</evidence>
<feature type="compositionally biased region" description="Basic and acidic residues" evidence="18">
    <location>
        <begin position="616"/>
        <end position="627"/>
    </location>
</feature>
<evidence type="ECO:0000256" key="4">
    <source>
        <dbReference type="ARBA" id="ARBA00012513"/>
    </source>
</evidence>
<dbReference type="InterPro" id="IPR007728">
    <property type="entry name" value="Pre-SET_dom"/>
</dbReference>
<evidence type="ECO:0000256" key="6">
    <source>
        <dbReference type="ARBA" id="ARBA00022490"/>
    </source>
</evidence>
<evidence type="ECO:0000259" key="21">
    <source>
        <dbReference type="PROSITE" id="PS50280"/>
    </source>
</evidence>
<evidence type="ECO:0000256" key="14">
    <source>
        <dbReference type="ARBA" id="ARBA00022840"/>
    </source>
</evidence>
<dbReference type="PROSITE" id="PS50011">
    <property type="entry name" value="PROTEIN_KINASE_DOM"/>
    <property type="match status" value="1"/>
</dbReference>
<dbReference type="GO" id="GO:0005634">
    <property type="term" value="C:nucleus"/>
    <property type="evidence" value="ECO:0007669"/>
    <property type="project" value="InterPro"/>
</dbReference>
<dbReference type="EC" id="2.7.11.1" evidence="4"/>
<feature type="domain" description="SET" evidence="21">
    <location>
        <begin position="1588"/>
        <end position="1730"/>
    </location>
</feature>
<dbReference type="Gene3D" id="3.30.310.80">
    <property type="entry name" value="Kinase associated domain 1, KA1"/>
    <property type="match status" value="1"/>
</dbReference>
<feature type="region of interest" description="Disordered" evidence="18">
    <location>
        <begin position="591"/>
        <end position="874"/>
    </location>
</feature>
<keyword evidence="11" id="KW-0949">S-adenosyl-L-methionine</keyword>
<keyword evidence="12 17" id="KW-0547">Nucleotide-binding</keyword>
<feature type="compositionally biased region" description="Low complexity" evidence="18">
    <location>
        <begin position="1"/>
        <end position="17"/>
    </location>
</feature>
<sequence>MSTAASTSASPTVVRSHSSSRPHAHHHPPSSDLPHRTRSTTTRPPSSYSHQHSSSRSQSYDRRPPSNQAAFANIARRDFENSNLARPSTSRRDSSRDRSQERPLTSHRPDPARAPQHHSTLSRHRRNSVDMPGTVVDSNAANTAAAAASAQQAGHGNPNQPKRRTMLSTPTGQWALGKTIGAGSMGKVKIAKNIETGEQVAVKVVPRQTTEEHRSGRDAERADRSKEIRTAREAAIVSLVDHPYVCGMRDVVRTPYHWYMLFEYVNGGQMLDYIISHGKLKEKQARKFARQIASALDYCHRNSIVHRDLKIENILISKTGDIKIIDFGLSNLFSPRSHLRTFCGSLYFAAPELLQARQYTGPEVDVWSFGIVLYVLVCGKVPFDDQSMPNLHAKIKKGEVEYPQGLTSECRHIISRMLVTDPKKRASLAEIMNHPWMTKGFNGSPENYLPVREPLQLPLDPEVVEKMTGFDFGPPEFITAQLTKTLESEDYQIAARSFTRESATPNASHDKRRGVFDFYRRRNSASRETLSNPSVEAVQTGSDPLNAYSPLISVYFLVREKLDRERALKNPGALSIPSDTVLKMPDLAAPETAHTNQYDVPGVKDTSSRSRPRARTHGDDDLTDGIKKLHVNQSASPNPSPTIVTPQGDSPAKKESTAAGILRRFSTRRVRDRGRESEREKPFPQTVPSLNVQPPADLASTPHRGFSIRRTRRAEPSPTTLHAPDSQTQQDPLRPPGSAGGILQETRSNKYLERSTSVNSADYRSRRLARKYGADGNGSNLNEPPLTSGSDGLGGSDVERQKPSIGESAPLNETKAAPRTGATRAKSLGHARRESIQARRARREEAREATVPEDEDDGDLSNTGNALETPNTGEDFAKPVYLKGLFSVSTTSSKPLPFIRADIIRVLRQLSVEYTEIKGGFSCRHAPSIDLDRVVDARPSSPERQGQVSAHKRRISFGGLRAMKKPEKKQERPIHHDIVDATKALQTASQENNAVGERVVGETTTRVQSDTGENLVLRFEILIVKVPLFSLHGIQFKKVSGGRRIASHSCLLVVILYCRVHNSTFPGLSGGGSLVGNTIFRNKVISVPKIQSNPDDAHANPKRNSLRQSQRVEIANLSTLCDWKIALTNKDEIYDYRLNMMAPVRTNGKIPPRRMFIDLTQDSEDETDDEDVTDQAKVLLDAFTKSKAGESRPLKRKSPADEAAVREPRTVPAVKHEIFSHQEPPRPINGVNDTVDHNASVAVNSPKQWAPLAAPGKPLKRESRGSTPKPFAAVAPRSSASLQSHVISSNSSSRNNSKNPTLPPATRLPASLQSEFDSSSVSSGSSSERPTFITRKKATPRRTRSPSVVITTRRMPQVMVVVPPPPSAHTSGTRLSKRKVNRLPSASPEGEVESDPDEPKGVQQKYYPIDMYDLQAEMGRYPQARSTNSRLVVLPTCPVPPYDSVNRAHPKTPHSQKLYLRELLEKKLRKIQGPPVTMARDWDGTGSLASNFEFTNTYKLQKGVTRADEGFNYGCDCGTQCDPSRCTCLSKEEEEDSEELMVPYEHRNGKLLLKEDFINRKVMIYECSSLCPCLPTCWNRLVQHGRKIRLEIFHTGNRGFGLRSLDFIHGGQFIDIYLGEVITSAEAELREDATMGSNGSHTSPSYLFSLDWFPPSSEDDDDDDEEEGGTHYVVDGQRFGGPSRFMNHSCNPNCKMIPVSTHHGDQKIYDLAFFARRDIPPGVELTFDYNPGWSPEMNSDDPNAVKCLCGEARCRGQLWPNQRKSTNVRSFIN</sequence>
<comment type="subcellular location">
    <subcellularLocation>
        <location evidence="1">Chromosome</location>
    </subcellularLocation>
    <subcellularLocation>
        <location evidence="2">Cytoplasm</location>
    </subcellularLocation>
</comment>
<keyword evidence="9" id="KW-0489">Methyltransferase</keyword>
<dbReference type="GO" id="GO:0005524">
    <property type="term" value="F:ATP binding"/>
    <property type="evidence" value="ECO:0007669"/>
    <property type="project" value="UniProtKB-UniRule"/>
</dbReference>
<comment type="caution">
    <text evidence="24">The sequence shown here is derived from an EMBL/GenBank/DDBJ whole genome shotgun (WGS) entry which is preliminary data.</text>
</comment>
<dbReference type="GO" id="GO:0071944">
    <property type="term" value="C:cell periphery"/>
    <property type="evidence" value="ECO:0007669"/>
    <property type="project" value="UniProtKB-ARBA"/>
</dbReference>
<keyword evidence="6" id="KW-0963">Cytoplasm</keyword>
<evidence type="ECO:0000259" key="20">
    <source>
        <dbReference type="PROSITE" id="PS50032"/>
    </source>
</evidence>
<feature type="compositionally biased region" description="Polar residues" evidence="18">
    <location>
        <begin position="631"/>
        <end position="648"/>
    </location>
</feature>
<dbReference type="CDD" id="cd14077">
    <property type="entry name" value="STKc_Kin1_2"/>
    <property type="match status" value="1"/>
</dbReference>
<dbReference type="GO" id="GO:0004674">
    <property type="term" value="F:protein serine/threonine kinase activity"/>
    <property type="evidence" value="ECO:0007669"/>
    <property type="project" value="UniProtKB-KW"/>
</dbReference>
<feature type="compositionally biased region" description="Polar residues" evidence="18">
    <location>
        <begin position="717"/>
        <end position="731"/>
    </location>
</feature>
<proteinExistence type="inferred from homology"/>
<feature type="region of interest" description="Disordered" evidence="18">
    <location>
        <begin position="1188"/>
        <end position="1348"/>
    </location>
</feature>
<dbReference type="SUPFAM" id="SSF82199">
    <property type="entry name" value="SET domain"/>
    <property type="match status" value="1"/>
</dbReference>
<dbReference type="GO" id="GO:0106310">
    <property type="term" value="F:protein serine kinase activity"/>
    <property type="evidence" value="ECO:0007669"/>
    <property type="project" value="RHEA"/>
</dbReference>
<dbReference type="GO" id="GO:0005694">
    <property type="term" value="C:chromosome"/>
    <property type="evidence" value="ECO:0007669"/>
    <property type="project" value="UniProtKB-SubCell"/>
</dbReference>
<evidence type="ECO:0000256" key="17">
    <source>
        <dbReference type="PROSITE-ProRule" id="PRU10141"/>
    </source>
</evidence>
<dbReference type="SUPFAM" id="SSF103243">
    <property type="entry name" value="KA1-like"/>
    <property type="match status" value="1"/>
</dbReference>
<evidence type="ECO:0000256" key="9">
    <source>
        <dbReference type="ARBA" id="ARBA00022603"/>
    </source>
</evidence>
<dbReference type="eggNOG" id="KOG0583">
    <property type="taxonomic scope" value="Eukaryota"/>
</dbReference>
<dbReference type="Gene3D" id="1.10.510.10">
    <property type="entry name" value="Transferase(Phosphotransferase) domain 1"/>
    <property type="match status" value="1"/>
</dbReference>
<evidence type="ECO:0000256" key="12">
    <source>
        <dbReference type="ARBA" id="ARBA00022741"/>
    </source>
</evidence>
<keyword evidence="7" id="KW-0723">Serine/threonine-protein kinase</keyword>
<feature type="binding site" evidence="17">
    <location>
        <position position="203"/>
    </location>
    <ligand>
        <name>ATP</name>
        <dbReference type="ChEBI" id="CHEBI:30616"/>
    </ligand>
</feature>
<feature type="compositionally biased region" description="Low complexity" evidence="18">
    <location>
        <begin position="39"/>
        <end position="58"/>
    </location>
</feature>
<evidence type="ECO:0000256" key="3">
    <source>
        <dbReference type="ARBA" id="ARBA00010791"/>
    </source>
</evidence>
<evidence type="ECO:0000256" key="8">
    <source>
        <dbReference type="ARBA" id="ARBA00022553"/>
    </source>
</evidence>
<feature type="domain" description="Post-SET" evidence="23">
    <location>
        <begin position="1743"/>
        <end position="1759"/>
    </location>
</feature>
<evidence type="ECO:0000256" key="10">
    <source>
        <dbReference type="ARBA" id="ARBA00022679"/>
    </source>
</evidence>
<dbReference type="InterPro" id="IPR008271">
    <property type="entry name" value="Ser/Thr_kinase_AS"/>
</dbReference>
<gene>
    <name evidence="24" type="ORF">GQ26_0140970</name>
</gene>
<dbReference type="InterPro" id="IPR001772">
    <property type="entry name" value="KA1_dom"/>
</dbReference>